<organism evidence="4 5">
    <name type="scientific">Paralysiella testudinis</name>
    <dbReference type="NCBI Taxonomy" id="2809020"/>
    <lineage>
        <taxon>Bacteria</taxon>
        <taxon>Pseudomonadati</taxon>
        <taxon>Pseudomonadota</taxon>
        <taxon>Betaproteobacteria</taxon>
        <taxon>Neisseriales</taxon>
        <taxon>Neisseriaceae</taxon>
        <taxon>Paralysiella</taxon>
    </lineage>
</organism>
<keyword evidence="5" id="KW-1185">Reference proteome</keyword>
<dbReference type="AlphaFoldDB" id="A0A892ZCW5"/>
<evidence type="ECO:0000313" key="4">
    <source>
        <dbReference type="EMBL" id="QRQ81155.1"/>
    </source>
</evidence>
<feature type="chain" id="PRO_5034886086" description="DUF4124 domain-containing protein" evidence="3">
    <location>
        <begin position="21"/>
        <end position="171"/>
    </location>
</feature>
<feature type="coiled-coil region" evidence="1">
    <location>
        <begin position="114"/>
        <end position="167"/>
    </location>
</feature>
<reference evidence="4" key="1">
    <citation type="submission" date="2021-02" db="EMBL/GenBank/DDBJ databases">
        <title>Neisseriaceae sp. 26B isolated from the cloaca of a Common Toad-headed Turtle (Mesoclemmys nasuta).</title>
        <authorList>
            <person name="Spergser J."/>
            <person name="Busse H.-J."/>
        </authorList>
    </citation>
    <scope>NUCLEOTIDE SEQUENCE</scope>
    <source>
        <strain evidence="4">26B</strain>
    </source>
</reference>
<sequence>MGIIMPVMLVPALLIIPAHAAPPLYICQHGGKAVYTSYPKKLPQGRCQPSALQEAEPTAATPTDDPIRDFWYRLEFGHIDAQTPILPPPPPARPSTTVNNTAASTMPPAPLSRRQLIERDIAAEKNALQQAQRQLSQAQQSAQTAGILAWRGRVADHLQNLRALEEELKRY</sequence>
<protein>
    <recommendedName>
        <fullName evidence="6">DUF4124 domain-containing protein</fullName>
    </recommendedName>
</protein>
<dbReference type="Proteomes" id="UP000653156">
    <property type="component" value="Chromosome"/>
</dbReference>
<dbReference type="EMBL" id="CP069798">
    <property type="protein sequence ID" value="QRQ81155.1"/>
    <property type="molecule type" value="Genomic_DNA"/>
</dbReference>
<evidence type="ECO:0008006" key="6">
    <source>
        <dbReference type="Google" id="ProtNLM"/>
    </source>
</evidence>
<evidence type="ECO:0000256" key="3">
    <source>
        <dbReference type="SAM" id="SignalP"/>
    </source>
</evidence>
<gene>
    <name evidence="4" type="ORF">JQU52_10540</name>
</gene>
<keyword evidence="1" id="KW-0175">Coiled coil</keyword>
<name>A0A892ZCW5_9NEIS</name>
<evidence type="ECO:0000256" key="2">
    <source>
        <dbReference type="SAM" id="MobiDB-lite"/>
    </source>
</evidence>
<proteinExistence type="predicted"/>
<dbReference type="KEGG" id="ptes:JQU52_10540"/>
<feature type="signal peptide" evidence="3">
    <location>
        <begin position="1"/>
        <end position="20"/>
    </location>
</feature>
<evidence type="ECO:0000313" key="5">
    <source>
        <dbReference type="Proteomes" id="UP000653156"/>
    </source>
</evidence>
<accession>A0A892ZCW5</accession>
<dbReference type="RefSeq" id="WP_230338443.1">
    <property type="nucleotide sequence ID" value="NZ_CP069798.1"/>
</dbReference>
<keyword evidence="3" id="KW-0732">Signal</keyword>
<feature type="region of interest" description="Disordered" evidence="2">
    <location>
        <begin position="45"/>
        <end position="64"/>
    </location>
</feature>
<feature type="compositionally biased region" description="Polar residues" evidence="2">
    <location>
        <begin position="95"/>
        <end position="104"/>
    </location>
</feature>
<evidence type="ECO:0000256" key="1">
    <source>
        <dbReference type="SAM" id="Coils"/>
    </source>
</evidence>
<feature type="region of interest" description="Disordered" evidence="2">
    <location>
        <begin position="83"/>
        <end position="108"/>
    </location>
</feature>